<proteinExistence type="inferred from homology"/>
<evidence type="ECO:0000259" key="12">
    <source>
        <dbReference type="SMART" id="SM00836"/>
    </source>
</evidence>
<gene>
    <name evidence="11 13" type="primary">glyS</name>
    <name evidence="13" type="ORF">GCM10023338_18740</name>
</gene>
<dbReference type="HAMAP" id="MF_00255">
    <property type="entry name" value="Gly_tRNA_synth_beta"/>
    <property type="match status" value="1"/>
</dbReference>
<keyword evidence="5 11" id="KW-0436">Ligase</keyword>
<dbReference type="InterPro" id="IPR015944">
    <property type="entry name" value="Gly-tRNA-synth_bsu"/>
</dbReference>
<evidence type="ECO:0000256" key="3">
    <source>
        <dbReference type="ARBA" id="ARBA00011209"/>
    </source>
</evidence>
<evidence type="ECO:0000256" key="4">
    <source>
        <dbReference type="ARBA" id="ARBA00022490"/>
    </source>
</evidence>
<comment type="subunit">
    <text evidence="3 11">Tetramer of two alpha and two beta subunits.</text>
</comment>
<dbReference type="GO" id="GO:0016874">
    <property type="term" value="F:ligase activity"/>
    <property type="evidence" value="ECO:0007669"/>
    <property type="project" value="UniProtKB-KW"/>
</dbReference>
<evidence type="ECO:0000313" key="14">
    <source>
        <dbReference type="Proteomes" id="UP001500631"/>
    </source>
</evidence>
<accession>A0ABP9MZR2</accession>
<dbReference type="InterPro" id="IPR006194">
    <property type="entry name" value="Gly-tRNA-synth_heterodimer"/>
</dbReference>
<dbReference type="PANTHER" id="PTHR30075">
    <property type="entry name" value="GLYCYL-TRNA SYNTHETASE"/>
    <property type="match status" value="1"/>
</dbReference>
<reference evidence="14" key="1">
    <citation type="journal article" date="2019" name="Int. J. Syst. Evol. Microbiol.">
        <title>The Global Catalogue of Microorganisms (GCM) 10K type strain sequencing project: providing services to taxonomists for standard genome sequencing and annotation.</title>
        <authorList>
            <consortium name="The Broad Institute Genomics Platform"/>
            <consortium name="The Broad Institute Genome Sequencing Center for Infectious Disease"/>
            <person name="Wu L."/>
            <person name="Ma J."/>
        </authorList>
    </citation>
    <scope>NUCLEOTIDE SEQUENCE [LARGE SCALE GENOMIC DNA]</scope>
    <source>
        <strain evidence="14">JCM 18424</strain>
    </source>
</reference>
<dbReference type="NCBIfam" id="TIGR00211">
    <property type="entry name" value="glyS"/>
    <property type="match status" value="1"/>
</dbReference>
<name>A0ABP9MZR2_9GAMM</name>
<dbReference type="PROSITE" id="PS50861">
    <property type="entry name" value="AA_TRNA_LIGASE_II_GLYAB"/>
    <property type="match status" value="1"/>
</dbReference>
<sequence length="692" mass="77501">MSTADLLIEIGTEELPPKFLNTLSNDFKGLIEAELKQAKLAFEGVEVFASPRRFGLLIKNLAGEQSDYVNEKRGPAVIAGFKDGEPTKALLGFARGCGVEVDQLIKVATDKGEWFAFEEKIVGQKTADLVPAMLVNALNKLPIAKRMRWESHEFEFVRPVRWIVLLYGNDVIDTEIMGVKSDRTTRGHRFHTEGTLTITTPTQYETLLETEGKVVPSFEKRKASIVEQVNKATVQYGKAIMEPSLLDEVTALVELPVVLVGQFEEHFLDVPQEALISTMQDNQKYFPIVDNDGNLTRYFCFVSNIESENPQEVISGNERVIRPRFSDADFFWNSDKKIPLADYLPRLATTIFQTQLGSQKDKTDRVGALSTVIAKSIGADVDVVACASELYKSDLLSNMVQEFPELQGIMGRYYALEQGLDARIAHSLEQVYWPKFAGDRLPETKEAQALAIAERLDTIVGIFSIGQIPTGSRDPYSLRRAALGILRISVEQNVDLDLKDLINVAYLNLPAELQKPEVEAKVLNYILERMKAYTAELGIAHDTFESISALELNNPLDILRRLNAITEFRKTEAAHSLIQSNKRISNILEKNLKDQAAMAVNADLLNEDAEKVLFKAITEIAPALEKSTAEHNYVETLSHLSTLAGPLDQFFTDTMVMCDDLAVRENRLHLLNRIRQYFKAIADLSLLQDVSI</sequence>
<dbReference type="Gene3D" id="1.10.730.10">
    <property type="entry name" value="Isoleucyl-tRNA Synthetase, Domain 1"/>
    <property type="match status" value="1"/>
</dbReference>
<evidence type="ECO:0000256" key="1">
    <source>
        <dbReference type="ARBA" id="ARBA00004496"/>
    </source>
</evidence>
<keyword evidence="14" id="KW-1185">Reference proteome</keyword>
<dbReference type="InterPro" id="IPR008909">
    <property type="entry name" value="DALR_anticod-bd"/>
</dbReference>
<dbReference type="PRINTS" id="PR01045">
    <property type="entry name" value="TRNASYNTHGB"/>
</dbReference>
<protein>
    <recommendedName>
        <fullName evidence="11">Glycine--tRNA ligase beta subunit</fullName>
        <ecNumber evidence="11">6.1.1.14</ecNumber>
    </recommendedName>
    <alternativeName>
        <fullName evidence="11">Glycyl-tRNA synthetase beta subunit</fullName>
        <shortName evidence="11">GlyRS</shortName>
    </alternativeName>
</protein>
<dbReference type="Pfam" id="PF05746">
    <property type="entry name" value="DALR_1"/>
    <property type="match status" value="1"/>
</dbReference>
<comment type="similarity">
    <text evidence="2 11">Belongs to the class-II aminoacyl-tRNA synthetase family.</text>
</comment>
<dbReference type="EMBL" id="BAABKE010000006">
    <property type="protein sequence ID" value="GAA5102000.1"/>
    <property type="molecule type" value="Genomic_DNA"/>
</dbReference>
<comment type="caution">
    <text evidence="13">The sequence shown here is derived from an EMBL/GenBank/DDBJ whole genome shotgun (WGS) entry which is preliminary data.</text>
</comment>
<evidence type="ECO:0000256" key="2">
    <source>
        <dbReference type="ARBA" id="ARBA00008226"/>
    </source>
</evidence>
<organism evidence="13 14">
    <name type="scientific">Wohlfahrtiimonas larvae</name>
    <dbReference type="NCBI Taxonomy" id="1157986"/>
    <lineage>
        <taxon>Bacteria</taxon>
        <taxon>Pseudomonadati</taxon>
        <taxon>Pseudomonadota</taxon>
        <taxon>Gammaproteobacteria</taxon>
        <taxon>Cardiobacteriales</taxon>
        <taxon>Ignatzschineriaceae</taxon>
        <taxon>Wohlfahrtiimonas</taxon>
    </lineage>
</organism>
<keyword evidence="9 11" id="KW-0030">Aminoacyl-tRNA synthetase</keyword>
<comment type="subcellular location">
    <subcellularLocation>
        <location evidence="1 11">Cytoplasm</location>
    </subcellularLocation>
</comment>
<feature type="domain" description="DALR anticodon binding" evidence="12">
    <location>
        <begin position="578"/>
        <end position="686"/>
    </location>
</feature>
<dbReference type="SUPFAM" id="SSF109604">
    <property type="entry name" value="HD-domain/PDEase-like"/>
    <property type="match status" value="1"/>
</dbReference>
<dbReference type="RefSeq" id="WP_077926324.1">
    <property type="nucleotide sequence ID" value="NZ_BAABKE010000006.1"/>
</dbReference>
<evidence type="ECO:0000256" key="6">
    <source>
        <dbReference type="ARBA" id="ARBA00022741"/>
    </source>
</evidence>
<evidence type="ECO:0000256" key="7">
    <source>
        <dbReference type="ARBA" id="ARBA00022840"/>
    </source>
</evidence>
<evidence type="ECO:0000256" key="8">
    <source>
        <dbReference type="ARBA" id="ARBA00022917"/>
    </source>
</evidence>
<keyword evidence="4 11" id="KW-0963">Cytoplasm</keyword>
<evidence type="ECO:0000313" key="13">
    <source>
        <dbReference type="EMBL" id="GAA5102000.1"/>
    </source>
</evidence>
<dbReference type="EC" id="6.1.1.14" evidence="11"/>
<dbReference type="PANTHER" id="PTHR30075:SF2">
    <property type="entry name" value="GLYCINE--TRNA LIGASE, CHLOROPLASTIC_MITOCHONDRIAL 2"/>
    <property type="match status" value="1"/>
</dbReference>
<evidence type="ECO:0000256" key="9">
    <source>
        <dbReference type="ARBA" id="ARBA00023146"/>
    </source>
</evidence>
<evidence type="ECO:0000256" key="5">
    <source>
        <dbReference type="ARBA" id="ARBA00022598"/>
    </source>
</evidence>
<dbReference type="SMART" id="SM00836">
    <property type="entry name" value="DALR_1"/>
    <property type="match status" value="1"/>
</dbReference>
<keyword evidence="6 11" id="KW-0547">Nucleotide-binding</keyword>
<keyword evidence="8 11" id="KW-0648">Protein biosynthesis</keyword>
<evidence type="ECO:0000256" key="11">
    <source>
        <dbReference type="HAMAP-Rule" id="MF_00255"/>
    </source>
</evidence>
<dbReference type="Proteomes" id="UP001500631">
    <property type="component" value="Unassembled WGS sequence"/>
</dbReference>
<dbReference type="Pfam" id="PF02092">
    <property type="entry name" value="tRNA_synt_2f"/>
    <property type="match status" value="1"/>
</dbReference>
<evidence type="ECO:0000256" key="10">
    <source>
        <dbReference type="ARBA" id="ARBA00047937"/>
    </source>
</evidence>
<comment type="catalytic activity">
    <reaction evidence="10 11">
        <text>tRNA(Gly) + glycine + ATP = glycyl-tRNA(Gly) + AMP + diphosphate</text>
        <dbReference type="Rhea" id="RHEA:16013"/>
        <dbReference type="Rhea" id="RHEA-COMP:9664"/>
        <dbReference type="Rhea" id="RHEA-COMP:9683"/>
        <dbReference type="ChEBI" id="CHEBI:30616"/>
        <dbReference type="ChEBI" id="CHEBI:33019"/>
        <dbReference type="ChEBI" id="CHEBI:57305"/>
        <dbReference type="ChEBI" id="CHEBI:78442"/>
        <dbReference type="ChEBI" id="CHEBI:78522"/>
        <dbReference type="ChEBI" id="CHEBI:456215"/>
        <dbReference type="EC" id="6.1.1.14"/>
    </reaction>
</comment>
<keyword evidence="7 11" id="KW-0067">ATP-binding</keyword>